<keyword evidence="2" id="KW-1185">Reference proteome</keyword>
<proteinExistence type="predicted"/>
<gene>
    <name evidence="1" type="ORF">WDS16_03335</name>
</gene>
<reference evidence="1 2" key="1">
    <citation type="submission" date="2024-03" db="EMBL/GenBank/DDBJ databases">
        <title>Natural products discovery in diverse microorganisms through a two-stage MS feature dereplication strategy.</title>
        <authorList>
            <person name="Zhang R."/>
        </authorList>
    </citation>
    <scope>NUCLEOTIDE SEQUENCE [LARGE SCALE GENOMIC DNA]</scope>
    <source>
        <strain evidence="1 2">18930</strain>
    </source>
</reference>
<protein>
    <submittedName>
        <fullName evidence="1">Uncharacterized protein</fullName>
    </submittedName>
</protein>
<evidence type="ECO:0000313" key="2">
    <source>
        <dbReference type="Proteomes" id="UP001432000"/>
    </source>
</evidence>
<dbReference type="InterPro" id="IPR048868">
    <property type="entry name" value="OGG-like_put"/>
</dbReference>
<dbReference type="Proteomes" id="UP001432000">
    <property type="component" value="Chromosome"/>
</dbReference>
<dbReference type="EMBL" id="CP147846">
    <property type="protein sequence ID" value="WXG69604.1"/>
    <property type="molecule type" value="Genomic_DNA"/>
</dbReference>
<evidence type="ECO:0000313" key="1">
    <source>
        <dbReference type="EMBL" id="WXG69604.1"/>
    </source>
</evidence>
<dbReference type="Pfam" id="PF21790">
    <property type="entry name" value="OGG"/>
    <property type="match status" value="1"/>
</dbReference>
<dbReference type="RefSeq" id="WP_338890482.1">
    <property type="nucleotide sequence ID" value="NZ_CP147846.1"/>
</dbReference>
<accession>A0ABZ2PKR4</accession>
<organism evidence="1 2">
    <name type="scientific">Rhodococcus sovatensis</name>
    <dbReference type="NCBI Taxonomy" id="1805840"/>
    <lineage>
        <taxon>Bacteria</taxon>
        <taxon>Bacillati</taxon>
        <taxon>Actinomycetota</taxon>
        <taxon>Actinomycetes</taxon>
        <taxon>Mycobacteriales</taxon>
        <taxon>Nocardiaceae</taxon>
        <taxon>Rhodococcus</taxon>
    </lineage>
</organism>
<name>A0ABZ2PKR4_9NOCA</name>
<sequence>MSRLDEGFTPPTACVQWCQLRSYDLNVLDDGVAVDLEWWNDHLRRAGHDIRLRGRNLDGKIVTEGTAIVQRNDLRVGTELTAGEHPSLGLLFLCAAWQGSHRHRKAMRRFPDVSNPHLRHPDENPFAKTLAVLDSCIRNRVVPDFPDGSWSGWPDAPGVGVALMATFLWAVKASVEGGPAQLIDQFGVSTLIHEGWLEDPAVTGFTRRRYDRYVELLTGWSNEIGTRPELVEMWLVQRWSARLHQARDGSFSAPTLF</sequence>